<comment type="caution">
    <text evidence="2">The sequence shown here is derived from an EMBL/GenBank/DDBJ whole genome shotgun (WGS) entry which is preliminary data.</text>
</comment>
<name>A0A0Q9YJM5_9GAMM</name>
<dbReference type="AlphaFoldDB" id="A0A0Q9YJM5"/>
<protein>
    <recommendedName>
        <fullName evidence="1">SidE PDE domain-containing protein</fullName>
    </recommendedName>
</protein>
<dbReference type="InterPro" id="IPR021014">
    <property type="entry name" value="SidE_PDE"/>
</dbReference>
<reference evidence="3" key="2">
    <citation type="journal article" date="2016" name="Genome Announc.">
        <title>Draft Genome Sequences of Two Novel Amoeba-Resistant Intranuclear Bacteria, 'Candidatus Berkiella cookevillensis' and 'Candidatus Berkiella aquae'.</title>
        <authorList>
            <person name="Mehari Y.T."/>
            <person name="Arivett B.A."/>
            <person name="Farone A.L."/>
            <person name="Gunderson J.H."/>
            <person name="Farone M.B."/>
        </authorList>
    </citation>
    <scope>NUCLEOTIDE SEQUENCE</scope>
    <source>
        <strain evidence="3">HT99</strain>
    </source>
</reference>
<dbReference type="OrthoDB" id="5647340at2"/>
<evidence type="ECO:0000259" key="1">
    <source>
        <dbReference type="Pfam" id="PF12252"/>
    </source>
</evidence>
<dbReference type="EMBL" id="LKAJ01000008">
    <property type="protein sequence ID" value="KRG20869.1"/>
    <property type="molecule type" value="Genomic_DNA"/>
</dbReference>
<dbReference type="EMBL" id="LKAJ02000001">
    <property type="protein sequence ID" value="MCS5711346.1"/>
    <property type="molecule type" value="Genomic_DNA"/>
</dbReference>
<dbReference type="Pfam" id="PF12252">
    <property type="entry name" value="SidE_PDE"/>
    <property type="match status" value="1"/>
</dbReference>
<dbReference type="InterPro" id="IPR036770">
    <property type="entry name" value="Ankyrin_rpt-contain_sf"/>
</dbReference>
<keyword evidence="4" id="KW-1185">Reference proteome</keyword>
<dbReference type="Gene3D" id="1.25.40.20">
    <property type="entry name" value="Ankyrin repeat-containing domain"/>
    <property type="match status" value="1"/>
</dbReference>
<reference evidence="3" key="3">
    <citation type="submission" date="2021-06" db="EMBL/GenBank/DDBJ databases">
        <title>Genomic Description and Analysis of Intracellular Bacteria, Candidatus Berkiella cookevillensis and Candidatus Berkiella aquae.</title>
        <authorList>
            <person name="Kidane D.T."/>
            <person name="Mehari Y.T."/>
            <person name="Rice F.C."/>
            <person name="Arivett B.A."/>
            <person name="Farone A.L."/>
            <person name="Berk S.G."/>
            <person name="Farone M.B."/>
        </authorList>
    </citation>
    <scope>NUCLEOTIDE SEQUENCE</scope>
    <source>
        <strain evidence="3">HT99</strain>
    </source>
</reference>
<sequence length="1210" mass="138327">MIEYLLKLFAYSGHDLYAAIESNDLSKVRTMTKSHFHPKLVDICKENAQQNLLIAAKGNSKIIECLLSVYGDKFNDEYQIIALIDATQKGYLPPLKFALRRYHHATKSLLRSNTSREKTLLHTILRKNHAAVKLCRNFAELTKNNLLYQKNKALYQSILKMPSYADILTQRFVKLAKANLTFQDHEPLYQAIIDSCGDNEDLAEGFTILAMNNYAYQSHKPLYRALINAPYNATNLALNFLKLAKANLTFQDHEPLYQAIIDTPGRKEDVTKGFAILAKNNYSYQSHKPLYQALINTRGNATNLAHRFVELANEGLSYLAHEPLYQMLIDESYFANQLMSAFVTLAKANCFYQSHKPLYQAIFNNAVQARDLAHGFLQLINTNFSYDNHEPLYQALSRNPFHIDNLMDKFIQLEHAGLSYLGHESLYQVIIDNPQDYQNNLVQAFVQLTNAGLNYWKHPQLYQGLIMSNPSHANELAQAYIQLEHAGFGFEKNEPLYQVLSNAFKSDDGIKVVEGIVELAKVNFSYQDYLAKVNITKEIPEVLIALLQADINYKPYSDYFSFNILITNDKLATYALCTLKQAGFSLDQHQHLFHVILMELSKERCRYQLVLNTVNQVTSYAKTNHLLERNAEGFDEQCQKLNAIVDVGVNSLPSFTEGPLVKSENTIWIESILDQISHLTVDSHQLITFNAQEHYILTLPEQGDINLTLLINNANLSQLTLKKDLIARLGERLKELITENTTLDTLNNPIVQLLPRVQQLAIKHYISERYLNINKLFRSEPLVQDHSRILNRESDKNMLACFILGCLLNDAANKITVLADSFPEKMDCSQEILLDRGEKLTPEIIATRLANPWHFPALTSFSVYKEGASYFNMPGTTRTKLANPPRVCVINEIEGEALLAHGTQVITTQGPTYLLSEIKNSPMLARKNNYWSELAIAAANKYLSKAYVEANCLIYLKGYEIARPNHNSTHTYRVMLCIEQITNYFSHYAADEEFKDFCQSLNDTEIEWLRVAAAFSITGRESEISAGENLTKYDEFRAASCQHFMEFVSKSKPNIDSRQLERVSEVVRYMGNPHYEDKINLHPNEHERKIRNYYHRLLSIAHKIDLPRCYSANQYHNAMKICRELSQPGEAQQTMLNEIIRYNIELIKAHGGRLSCDIKADGTMVDVSTSYREIYGEASSSLKRLFELTQTVTKPQIMRNETLSCRLKIA</sequence>
<gene>
    <name evidence="3" type="ORF">HT99x_007855</name>
    <name evidence="2" type="ORF">HT99x_02086</name>
</gene>
<feature type="domain" description="SidE PDE" evidence="1">
    <location>
        <begin position="940"/>
        <end position="1154"/>
    </location>
</feature>
<organism evidence="2">
    <name type="scientific">Candidatus Berkiella aquae</name>
    <dbReference type="NCBI Taxonomy" id="295108"/>
    <lineage>
        <taxon>Bacteria</taxon>
        <taxon>Pseudomonadati</taxon>
        <taxon>Pseudomonadota</taxon>
        <taxon>Gammaproteobacteria</taxon>
        <taxon>Candidatus Berkiellales</taxon>
        <taxon>Candidatus Berkiellaceae</taxon>
        <taxon>Candidatus Berkiella</taxon>
    </lineage>
</organism>
<dbReference type="RefSeq" id="WP_075066711.1">
    <property type="nucleotide sequence ID" value="NZ_LKAJ02000001.1"/>
</dbReference>
<reference evidence="2" key="1">
    <citation type="submission" date="2015-09" db="EMBL/GenBank/DDBJ databases">
        <title>Draft Genome Sequences of Two Novel Amoeba-resistant Intranuclear Bacteria, Candidatus Berkiella cookevillensis and Candidatus Berkiella aquae.</title>
        <authorList>
            <person name="Mehari Y.T."/>
            <person name="Arivett B.A."/>
            <person name="Farone A.L."/>
            <person name="Gunderson J.H."/>
            <person name="Farone M.B."/>
        </authorList>
    </citation>
    <scope>NUCLEOTIDE SEQUENCE [LARGE SCALE GENOMIC DNA]</scope>
    <source>
        <strain evidence="2">HT99</strain>
    </source>
</reference>
<dbReference type="STRING" id="295108.HT99x_02086"/>
<evidence type="ECO:0000313" key="4">
    <source>
        <dbReference type="Proteomes" id="UP000051497"/>
    </source>
</evidence>
<dbReference type="Proteomes" id="UP000051497">
    <property type="component" value="Unassembled WGS sequence"/>
</dbReference>
<dbReference type="PATRIC" id="fig|1590043.3.peg.2130"/>
<accession>A0A0Q9YJM5</accession>
<proteinExistence type="predicted"/>
<evidence type="ECO:0000313" key="3">
    <source>
        <dbReference type="EMBL" id="MCS5711346.1"/>
    </source>
</evidence>
<evidence type="ECO:0000313" key="2">
    <source>
        <dbReference type="EMBL" id="KRG20869.1"/>
    </source>
</evidence>